<sequence length="71" mass="7604">MASTVAIASQAAVAVDRRKAKFGLTVPQIGADVRRSRPEPFYVEPFERHCLALQLLPRATVRPGRSGGSAA</sequence>
<comment type="caution">
    <text evidence="1">The sequence shown here is derived from an EMBL/GenBank/DDBJ whole genome shotgun (WGS) entry which is preliminary data.</text>
</comment>
<organism evidence="1 2">
    <name type="scientific">Streptomyces bullii</name>
    <dbReference type="NCBI Taxonomy" id="349910"/>
    <lineage>
        <taxon>Bacteria</taxon>
        <taxon>Bacillati</taxon>
        <taxon>Actinomycetota</taxon>
        <taxon>Actinomycetes</taxon>
        <taxon>Kitasatosporales</taxon>
        <taxon>Streptomycetaceae</taxon>
        <taxon>Streptomyces</taxon>
    </lineage>
</organism>
<evidence type="ECO:0000313" key="1">
    <source>
        <dbReference type="EMBL" id="MFC5639049.1"/>
    </source>
</evidence>
<accession>A0ABW0V2L0</accession>
<dbReference type="Proteomes" id="UP001596154">
    <property type="component" value="Unassembled WGS sequence"/>
</dbReference>
<gene>
    <name evidence="1" type="ORF">ACFPZJ_35970</name>
</gene>
<dbReference type="RefSeq" id="WP_381030718.1">
    <property type="nucleotide sequence ID" value="NZ_JBHSNY010000016.1"/>
</dbReference>
<keyword evidence="2" id="KW-1185">Reference proteome</keyword>
<proteinExistence type="predicted"/>
<protein>
    <submittedName>
        <fullName evidence="1">Uncharacterized protein</fullName>
    </submittedName>
</protein>
<evidence type="ECO:0000313" key="2">
    <source>
        <dbReference type="Proteomes" id="UP001596154"/>
    </source>
</evidence>
<reference evidence="2" key="1">
    <citation type="journal article" date="2019" name="Int. J. Syst. Evol. Microbiol.">
        <title>The Global Catalogue of Microorganisms (GCM) 10K type strain sequencing project: providing services to taxonomists for standard genome sequencing and annotation.</title>
        <authorList>
            <consortium name="The Broad Institute Genomics Platform"/>
            <consortium name="The Broad Institute Genome Sequencing Center for Infectious Disease"/>
            <person name="Wu L."/>
            <person name="Ma J."/>
        </authorList>
    </citation>
    <scope>NUCLEOTIDE SEQUENCE [LARGE SCALE GENOMIC DNA]</scope>
    <source>
        <strain evidence="2">CGMCC 4.7248</strain>
    </source>
</reference>
<dbReference type="EMBL" id="JBHSNY010000016">
    <property type="protein sequence ID" value="MFC5639049.1"/>
    <property type="molecule type" value="Genomic_DNA"/>
</dbReference>
<name>A0ABW0V2L0_9ACTN</name>